<dbReference type="Proteomes" id="UP000054761">
    <property type="component" value="Unassembled WGS sequence"/>
</dbReference>
<comment type="similarity">
    <text evidence="2">Belongs to the short-chain dehydrogenases/reductases (SDR) family.</text>
</comment>
<dbReference type="PANTHER" id="PTHR43775:SF37">
    <property type="entry name" value="SI:DKEY-61P9.11"/>
    <property type="match status" value="1"/>
</dbReference>
<dbReference type="Pfam" id="PF08659">
    <property type="entry name" value="KR"/>
    <property type="match status" value="1"/>
</dbReference>
<evidence type="ECO:0000256" key="2">
    <source>
        <dbReference type="ARBA" id="ARBA00006484"/>
    </source>
</evidence>
<dbReference type="InterPro" id="IPR016035">
    <property type="entry name" value="Acyl_Trfase/lysoPLipase"/>
</dbReference>
<reference evidence="7 8" key="1">
    <citation type="submission" date="2015-11" db="EMBL/GenBank/DDBJ databases">
        <title>Genomic analysis of 38 Legionella species identifies large and diverse effector repertoires.</title>
        <authorList>
            <person name="Burstein D."/>
            <person name="Amaro F."/>
            <person name="Zusman T."/>
            <person name="Lifshitz Z."/>
            <person name="Cohen O."/>
            <person name="Gilbert J.A."/>
            <person name="Pupko T."/>
            <person name="Shuman H.A."/>
            <person name="Segal G."/>
        </authorList>
    </citation>
    <scope>NUCLEOTIDE SEQUENCE [LARGE SCALE GENOMIC DNA]</scope>
    <source>
        <strain evidence="7 8">Bercovier 4</strain>
    </source>
</reference>
<dbReference type="Gene3D" id="1.10.1200.10">
    <property type="entry name" value="ACP-like"/>
    <property type="match status" value="1"/>
</dbReference>
<comment type="caution">
    <text evidence="7">The sequence shown here is derived from an EMBL/GenBank/DDBJ whole genome shotgun (WGS) entry which is preliminary data.</text>
</comment>
<dbReference type="InterPro" id="IPR009081">
    <property type="entry name" value="PP-bd_ACP"/>
</dbReference>
<dbReference type="SMART" id="SM00822">
    <property type="entry name" value="PKS_KR"/>
    <property type="match status" value="1"/>
</dbReference>
<organism evidence="7 8">
    <name type="scientific">Legionella israelensis</name>
    <dbReference type="NCBI Taxonomy" id="454"/>
    <lineage>
        <taxon>Bacteria</taxon>
        <taxon>Pseudomonadati</taxon>
        <taxon>Pseudomonadota</taxon>
        <taxon>Gammaproteobacteria</taxon>
        <taxon>Legionellales</taxon>
        <taxon>Legionellaceae</taxon>
        <taxon>Legionella</taxon>
    </lineage>
</organism>
<sequence>MLPPQINFNKPNKALNFDNGCFYINKESKPLPKEGVLAAGVTALGIGGTNAHVILTTVPENRNVQSNTSPAILVSAKDKKALQKRLGQFLEFSESLPETKLASLAATTQFHLNSFDFRCAFYAENLDSLKKQIFSRLQSPMPEKCFTDIPLAFLFPGQGSQYVSMGKTLYEENSYFKSLIDQYFLILNQISGENFHEIVFEESENTTLYQTQHTQMALLGFEVALANFLIQKIGLKPTILIGHSLGEFSALVVSGVLSFGDAARLVYKRATLMSMTAPGKMLSVVSSHENIVPLLNDGVSVAAINSPNLLTVSGSVSNIEKLVAKLETKQIIYQYLPINHAFHSELLEPILDEFKSCFDNLTFKPPLIPIVSNATGLIHDENTLKNPDYWCSQLRGTVQFKAGIELIEQKYQPVYCEVGPGLTLTTFVKQIVSRHQAVSINTIPHPKDSSNFWSCFYKAFSQLWQAGINPKWENIRDNLCKGQPLSLPPYPYSEKNCWVIPTHPQEKSEPIGEPNALKPYVKLWQQVSSLTSKQHEHPIVILHHSKFICETILSLLPDSLPIKTWQWEANETLKIKSLIKELYSTSNQPVVIINTLPLLETEDSDWKNFVHQQLLFQIELTKILEPNWVAKQIIVANKSSNLMTVATPEQTILQSMVKTINQEKSNLPSCLVDIMNNNWPSNLIKHLNFLIDSSHPILSLRDEQFFAEFFQVSALPKPIPINTTKQLKHIVIIGGCGHVGQQYIKALKSIPDIKLSLIQRRKKDEIVGQNTENELIAQLANDQNCRFIQADIGKLNSLEAALTNAIDLFGPVNLLIHAAGIEASEHYRLINDLCPDFIEHCFYAKRQGLYNIAQVTKLLPIQSVHVISSISSTLAGIGMYVYAGLHSFIDHFVERQNKQSSIPWTSINWEAWEFGNQDEEPETFQQGAFGSHLDQLAIRPEVGQQFIEQWLASPVASIIVASGSLTTRYQNWVLKQGLEYKINAVKDSRPDLTVAFVPPTNDNDKKLMAIWSDILGIEQIGINDNFFELGGHSLLALQLINNINTVFSSSLTIIDLFTYPTISKLGKFLKPGNDNQNVQKNSINRANSRKENLKKRRKFNQKVRSC</sequence>
<dbReference type="SMART" id="SM00823">
    <property type="entry name" value="PKS_PP"/>
    <property type="match status" value="1"/>
</dbReference>
<dbReference type="Gene3D" id="3.40.47.10">
    <property type="match status" value="1"/>
</dbReference>
<accession>A0A0W0WS97</accession>
<dbReference type="PROSITE" id="PS00012">
    <property type="entry name" value="PHOSPHOPANTETHEINE"/>
    <property type="match status" value="1"/>
</dbReference>
<proteinExistence type="inferred from homology"/>
<evidence type="ECO:0000259" key="6">
    <source>
        <dbReference type="PROSITE" id="PS50075"/>
    </source>
</evidence>
<dbReference type="InterPro" id="IPR050091">
    <property type="entry name" value="PKS_NRPS_Biosynth_Enz"/>
</dbReference>
<dbReference type="Pfam" id="PF00698">
    <property type="entry name" value="Acyl_transf_1"/>
    <property type="match status" value="1"/>
</dbReference>
<dbReference type="OrthoDB" id="9778690at2"/>
<dbReference type="InterPro" id="IPR057326">
    <property type="entry name" value="KR_dom"/>
</dbReference>
<dbReference type="SUPFAM" id="SSF52151">
    <property type="entry name" value="FabD/lysophospholipase-like"/>
    <property type="match status" value="1"/>
</dbReference>
<evidence type="ECO:0000313" key="8">
    <source>
        <dbReference type="Proteomes" id="UP000054761"/>
    </source>
</evidence>
<dbReference type="GO" id="GO:0005886">
    <property type="term" value="C:plasma membrane"/>
    <property type="evidence" value="ECO:0007669"/>
    <property type="project" value="TreeGrafter"/>
</dbReference>
<dbReference type="PANTHER" id="PTHR43775">
    <property type="entry name" value="FATTY ACID SYNTHASE"/>
    <property type="match status" value="1"/>
</dbReference>
<dbReference type="InterPro" id="IPR013968">
    <property type="entry name" value="PKS_KR"/>
</dbReference>
<dbReference type="SUPFAM" id="SSF55048">
    <property type="entry name" value="Probable ACP-binding domain of malonyl-CoA ACP transacylase"/>
    <property type="match status" value="1"/>
</dbReference>
<dbReference type="GO" id="GO:0031177">
    <property type="term" value="F:phosphopantetheine binding"/>
    <property type="evidence" value="ECO:0007669"/>
    <property type="project" value="InterPro"/>
</dbReference>
<evidence type="ECO:0000256" key="4">
    <source>
        <dbReference type="ARBA" id="ARBA00022553"/>
    </source>
</evidence>
<dbReference type="STRING" id="454.Lisr_0001"/>
<dbReference type="Pfam" id="PF00550">
    <property type="entry name" value="PP-binding"/>
    <property type="match status" value="1"/>
</dbReference>
<gene>
    <name evidence="7" type="ORF">Lisr_0001</name>
</gene>
<dbReference type="InterPro" id="IPR014043">
    <property type="entry name" value="Acyl_transferase_dom"/>
</dbReference>
<name>A0A0W0WS97_9GAMM</name>
<evidence type="ECO:0000256" key="1">
    <source>
        <dbReference type="ARBA" id="ARBA00001957"/>
    </source>
</evidence>
<dbReference type="InterPro" id="IPR001227">
    <property type="entry name" value="Ac_transferase_dom_sf"/>
</dbReference>
<dbReference type="GO" id="GO:0004312">
    <property type="term" value="F:fatty acid synthase activity"/>
    <property type="evidence" value="ECO:0007669"/>
    <property type="project" value="TreeGrafter"/>
</dbReference>
<evidence type="ECO:0000256" key="5">
    <source>
        <dbReference type="ARBA" id="ARBA00022679"/>
    </source>
</evidence>
<keyword evidence="5" id="KW-0808">Transferase</keyword>
<dbReference type="AlphaFoldDB" id="A0A0W0WS97"/>
<keyword evidence="8" id="KW-1185">Reference proteome</keyword>
<dbReference type="Pfam" id="PF16197">
    <property type="entry name" value="KAsynt_C_assoc"/>
    <property type="match status" value="1"/>
</dbReference>
<dbReference type="EMBL" id="LNYH01000001">
    <property type="protein sequence ID" value="KTD35186.1"/>
    <property type="molecule type" value="Genomic_DNA"/>
</dbReference>
<feature type="domain" description="Carrier" evidence="6">
    <location>
        <begin position="998"/>
        <end position="1073"/>
    </location>
</feature>
<dbReference type="InterPro" id="IPR016036">
    <property type="entry name" value="Malonyl_transacylase_ACP-bd"/>
</dbReference>
<keyword evidence="4" id="KW-0597">Phosphoprotein</keyword>
<dbReference type="SUPFAM" id="SSF51735">
    <property type="entry name" value="NAD(P)-binding Rossmann-fold domains"/>
    <property type="match status" value="1"/>
</dbReference>
<dbReference type="GO" id="GO:0006633">
    <property type="term" value="P:fatty acid biosynthetic process"/>
    <property type="evidence" value="ECO:0007669"/>
    <property type="project" value="TreeGrafter"/>
</dbReference>
<dbReference type="PATRIC" id="fig|454.4.peg.1"/>
<dbReference type="Gene3D" id="3.40.366.10">
    <property type="entry name" value="Malonyl-Coenzyme A Acyl Carrier Protein, domain 2"/>
    <property type="match status" value="1"/>
</dbReference>
<dbReference type="SUPFAM" id="SSF47336">
    <property type="entry name" value="ACP-like"/>
    <property type="match status" value="1"/>
</dbReference>
<dbReference type="InterPro" id="IPR036736">
    <property type="entry name" value="ACP-like_sf"/>
</dbReference>
<protein>
    <submittedName>
        <fullName evidence="7">Polyketide synthase module</fullName>
    </submittedName>
</protein>
<comment type="cofactor">
    <cofactor evidence="1">
        <name>pantetheine 4'-phosphate</name>
        <dbReference type="ChEBI" id="CHEBI:47942"/>
    </cofactor>
</comment>
<dbReference type="Gene3D" id="3.30.70.3290">
    <property type="match status" value="1"/>
</dbReference>
<dbReference type="InterPro" id="IPR020806">
    <property type="entry name" value="PKS_PP-bd"/>
</dbReference>
<dbReference type="GO" id="GO:0005737">
    <property type="term" value="C:cytoplasm"/>
    <property type="evidence" value="ECO:0007669"/>
    <property type="project" value="TreeGrafter"/>
</dbReference>
<dbReference type="SMART" id="SM00827">
    <property type="entry name" value="PKS_AT"/>
    <property type="match status" value="1"/>
</dbReference>
<dbReference type="GO" id="GO:0071770">
    <property type="term" value="P:DIM/DIP cell wall layer assembly"/>
    <property type="evidence" value="ECO:0007669"/>
    <property type="project" value="TreeGrafter"/>
</dbReference>
<dbReference type="PROSITE" id="PS50075">
    <property type="entry name" value="CARRIER"/>
    <property type="match status" value="1"/>
</dbReference>
<dbReference type="InterPro" id="IPR036291">
    <property type="entry name" value="NAD(P)-bd_dom_sf"/>
</dbReference>
<dbReference type="SUPFAM" id="SSF53901">
    <property type="entry name" value="Thiolase-like"/>
    <property type="match status" value="1"/>
</dbReference>
<keyword evidence="3" id="KW-0596">Phosphopantetheine</keyword>
<dbReference type="RefSeq" id="WP_058500398.1">
    <property type="nucleotide sequence ID" value="NZ_CAAAJA010000050.1"/>
</dbReference>
<dbReference type="Gene3D" id="3.40.50.720">
    <property type="entry name" value="NAD(P)-binding Rossmann-like Domain"/>
    <property type="match status" value="1"/>
</dbReference>
<dbReference type="FunFam" id="1.10.1200.10:FF:000005">
    <property type="entry name" value="Nonribosomal peptide synthetase 1"/>
    <property type="match status" value="1"/>
</dbReference>
<evidence type="ECO:0000256" key="3">
    <source>
        <dbReference type="ARBA" id="ARBA00022450"/>
    </source>
</evidence>
<dbReference type="InterPro" id="IPR006162">
    <property type="entry name" value="Ppantetheine_attach_site"/>
</dbReference>
<dbReference type="InterPro" id="IPR032821">
    <property type="entry name" value="PKS_assoc"/>
</dbReference>
<evidence type="ECO:0000313" key="7">
    <source>
        <dbReference type="EMBL" id="KTD35186.1"/>
    </source>
</evidence>
<dbReference type="InterPro" id="IPR016039">
    <property type="entry name" value="Thiolase-like"/>
</dbReference>